<feature type="transmembrane region" description="Helical" evidence="7">
    <location>
        <begin position="45"/>
        <end position="68"/>
    </location>
</feature>
<keyword evidence="9" id="KW-1185">Reference proteome</keyword>
<organism evidence="8 9">
    <name type="scientific">Porites lobata</name>
    <dbReference type="NCBI Taxonomy" id="104759"/>
    <lineage>
        <taxon>Eukaryota</taxon>
        <taxon>Metazoa</taxon>
        <taxon>Cnidaria</taxon>
        <taxon>Anthozoa</taxon>
        <taxon>Hexacorallia</taxon>
        <taxon>Scleractinia</taxon>
        <taxon>Fungiina</taxon>
        <taxon>Poritidae</taxon>
        <taxon>Porites</taxon>
    </lineage>
</organism>
<gene>
    <name evidence="8" type="ORF">PLOB_00017270</name>
</gene>
<dbReference type="InterPro" id="IPR007593">
    <property type="entry name" value="CD225/Dispanin_fam"/>
</dbReference>
<evidence type="ECO:0000256" key="2">
    <source>
        <dbReference type="ARBA" id="ARBA00006843"/>
    </source>
</evidence>
<evidence type="ECO:0000256" key="6">
    <source>
        <dbReference type="SAM" id="MobiDB-lite"/>
    </source>
</evidence>
<comment type="similarity">
    <text evidence="2">Belongs to the CD225/Dispanin family.</text>
</comment>
<dbReference type="Proteomes" id="UP001159405">
    <property type="component" value="Unassembled WGS sequence"/>
</dbReference>
<sequence>MADHNDIQVQPRYPGYPMQPYPQERPTSTSVTLQPNSTAQPPRPWNWMAVSIFTTLFCCFPCGVSAIVHSRKVNRAYDAGDHQEAEKSAKKAKWLNIISVIFGLIFIPIIVYWQYLRFKQVQEQENSY</sequence>
<feature type="compositionally biased region" description="Polar residues" evidence="6">
    <location>
        <begin position="25"/>
        <end position="40"/>
    </location>
</feature>
<feature type="transmembrane region" description="Helical" evidence="7">
    <location>
        <begin position="94"/>
        <end position="115"/>
    </location>
</feature>
<reference evidence="8 9" key="1">
    <citation type="submission" date="2022-05" db="EMBL/GenBank/DDBJ databases">
        <authorList>
            <consortium name="Genoscope - CEA"/>
            <person name="William W."/>
        </authorList>
    </citation>
    <scope>NUCLEOTIDE SEQUENCE [LARGE SCALE GENOMIC DNA]</scope>
</reference>
<name>A0ABN8R9W4_9CNID</name>
<keyword evidence="3 7" id="KW-0812">Transmembrane</keyword>
<dbReference type="PANTHER" id="PTHR14948:SF25">
    <property type="entry name" value="DUF4190 DOMAIN-CONTAINING PROTEIN"/>
    <property type="match status" value="1"/>
</dbReference>
<dbReference type="EMBL" id="CALNXK010000205">
    <property type="protein sequence ID" value="CAH3175797.1"/>
    <property type="molecule type" value="Genomic_DNA"/>
</dbReference>
<evidence type="ECO:0000256" key="5">
    <source>
        <dbReference type="ARBA" id="ARBA00023136"/>
    </source>
</evidence>
<evidence type="ECO:0000313" key="8">
    <source>
        <dbReference type="EMBL" id="CAH3175797.1"/>
    </source>
</evidence>
<evidence type="ECO:0000256" key="1">
    <source>
        <dbReference type="ARBA" id="ARBA00004370"/>
    </source>
</evidence>
<dbReference type="PANTHER" id="PTHR14948">
    <property type="entry name" value="NG5"/>
    <property type="match status" value="1"/>
</dbReference>
<evidence type="ECO:0000256" key="3">
    <source>
        <dbReference type="ARBA" id="ARBA00022692"/>
    </source>
</evidence>
<accession>A0ABN8R9W4</accession>
<feature type="region of interest" description="Disordered" evidence="6">
    <location>
        <begin position="11"/>
        <end position="40"/>
    </location>
</feature>
<dbReference type="Pfam" id="PF04505">
    <property type="entry name" value="CD225"/>
    <property type="match status" value="1"/>
</dbReference>
<dbReference type="InterPro" id="IPR051423">
    <property type="entry name" value="CD225/Dispanin"/>
</dbReference>
<evidence type="ECO:0000256" key="7">
    <source>
        <dbReference type="SAM" id="Phobius"/>
    </source>
</evidence>
<proteinExistence type="inferred from homology"/>
<evidence type="ECO:0000313" key="9">
    <source>
        <dbReference type="Proteomes" id="UP001159405"/>
    </source>
</evidence>
<evidence type="ECO:0000256" key="4">
    <source>
        <dbReference type="ARBA" id="ARBA00022989"/>
    </source>
</evidence>
<comment type="caution">
    <text evidence="8">The sequence shown here is derived from an EMBL/GenBank/DDBJ whole genome shotgun (WGS) entry which is preliminary data.</text>
</comment>
<keyword evidence="5 7" id="KW-0472">Membrane</keyword>
<protein>
    <submittedName>
        <fullName evidence="8">Uncharacterized protein</fullName>
    </submittedName>
</protein>
<comment type="subcellular location">
    <subcellularLocation>
        <location evidence="1">Membrane</location>
    </subcellularLocation>
</comment>
<keyword evidence="4 7" id="KW-1133">Transmembrane helix</keyword>